<dbReference type="Proteomes" id="UP001201273">
    <property type="component" value="Unassembled WGS sequence"/>
</dbReference>
<keyword evidence="2" id="KW-1185">Reference proteome</keyword>
<proteinExistence type="predicted"/>
<dbReference type="EMBL" id="JAIMJA010000011">
    <property type="protein sequence ID" value="MCE2595563.1"/>
    <property type="molecule type" value="Genomic_DNA"/>
</dbReference>
<gene>
    <name evidence="1" type="ORF">K6Y31_12105</name>
</gene>
<dbReference type="RefSeq" id="WP_233053074.1">
    <property type="nucleotide sequence ID" value="NZ_JAIMJA010000011.1"/>
</dbReference>
<comment type="caution">
    <text evidence="1">The sequence shown here is derived from an EMBL/GenBank/DDBJ whole genome shotgun (WGS) entry which is preliminary data.</text>
</comment>
<evidence type="ECO:0000313" key="1">
    <source>
        <dbReference type="EMBL" id="MCE2595563.1"/>
    </source>
</evidence>
<organism evidence="1 2">
    <name type="scientific">Motilimonas cestriensis</name>
    <dbReference type="NCBI Taxonomy" id="2742685"/>
    <lineage>
        <taxon>Bacteria</taxon>
        <taxon>Pseudomonadati</taxon>
        <taxon>Pseudomonadota</taxon>
        <taxon>Gammaproteobacteria</taxon>
        <taxon>Alteromonadales</taxon>
        <taxon>Alteromonadales genera incertae sedis</taxon>
        <taxon>Motilimonas</taxon>
    </lineage>
</organism>
<name>A0ABS8WCX3_9GAMM</name>
<reference evidence="1 2" key="1">
    <citation type="journal article" date="2022" name="Environ. Microbiol. Rep.">
        <title>Eco-phylogenetic analyses reveal divergent evolution of vitamin B12 metabolism in the marine bacterial family 'Psychromonadaceae'.</title>
        <authorList>
            <person name="Jin X."/>
            <person name="Yang Y."/>
            <person name="Cao H."/>
            <person name="Gao B."/>
            <person name="Zhao Z."/>
        </authorList>
    </citation>
    <scope>NUCLEOTIDE SEQUENCE [LARGE SCALE GENOMIC DNA]</scope>
    <source>
        <strain evidence="1 2">MKS20</strain>
    </source>
</reference>
<accession>A0ABS8WCX3</accession>
<evidence type="ECO:0000313" key="2">
    <source>
        <dbReference type="Proteomes" id="UP001201273"/>
    </source>
</evidence>
<protein>
    <submittedName>
        <fullName evidence="1">Uncharacterized protein</fullName>
    </submittedName>
</protein>
<sequence length="78" mass="9048">MTIRYEAAKAMRQGKVAQSNVELNKVLIAMQQIAPTLAEEQLTLFNNIIQVMNQARITNDWLYLADIIEYELTPFFEK</sequence>